<gene>
    <name evidence="1" type="ORF">QFC24_006673</name>
</gene>
<evidence type="ECO:0000313" key="1">
    <source>
        <dbReference type="EMBL" id="KAJ9116782.1"/>
    </source>
</evidence>
<sequence>MAPVLWIRQRDSFDTESSDETPPIPNPSNVSETGSKRKTDSPAPTSIPKPTSTAFGSVEEGGWLDFLNFGSDEQKSRSRGASAEKSETFTSFASPTSTHDNARLPDPTHSEEGLGSNIIKAVEGVFDGGKDADTESRGFFPTPSGRSQQLSVTSTTSSVKPTETRPPSEVVGEKIDEVKIAAAACDGGFSLSSPECVQSFNEHPARTVGGCLS</sequence>
<accession>A0ACC2WYR3</accession>
<organism evidence="1 2">
    <name type="scientific">Naganishia onofrii</name>
    <dbReference type="NCBI Taxonomy" id="1851511"/>
    <lineage>
        <taxon>Eukaryota</taxon>
        <taxon>Fungi</taxon>
        <taxon>Dikarya</taxon>
        <taxon>Basidiomycota</taxon>
        <taxon>Agaricomycotina</taxon>
        <taxon>Tremellomycetes</taxon>
        <taxon>Filobasidiales</taxon>
        <taxon>Filobasidiaceae</taxon>
        <taxon>Naganishia</taxon>
    </lineage>
</organism>
<dbReference type="Proteomes" id="UP001234202">
    <property type="component" value="Unassembled WGS sequence"/>
</dbReference>
<reference evidence="1" key="1">
    <citation type="submission" date="2023-04" db="EMBL/GenBank/DDBJ databases">
        <title>Draft Genome sequencing of Naganishia species isolated from polar environments using Oxford Nanopore Technology.</title>
        <authorList>
            <person name="Leo P."/>
            <person name="Venkateswaran K."/>
        </authorList>
    </citation>
    <scope>NUCLEOTIDE SEQUENCE</scope>
    <source>
        <strain evidence="1">DBVPG 5303</strain>
    </source>
</reference>
<dbReference type="EMBL" id="JASBWV010000035">
    <property type="protein sequence ID" value="KAJ9116782.1"/>
    <property type="molecule type" value="Genomic_DNA"/>
</dbReference>
<comment type="caution">
    <text evidence="1">The sequence shown here is derived from an EMBL/GenBank/DDBJ whole genome shotgun (WGS) entry which is preliminary data.</text>
</comment>
<proteinExistence type="predicted"/>
<name>A0ACC2WYR3_9TREE</name>
<protein>
    <submittedName>
        <fullName evidence="1">Uncharacterized protein</fullName>
    </submittedName>
</protein>
<evidence type="ECO:0000313" key="2">
    <source>
        <dbReference type="Proteomes" id="UP001234202"/>
    </source>
</evidence>
<keyword evidence="2" id="KW-1185">Reference proteome</keyword>